<protein>
    <recommendedName>
        <fullName evidence="4">Glycosyltransferase RgtA/B/C/D-like domain-containing protein</fullName>
    </recommendedName>
</protein>
<dbReference type="Proteomes" id="UP000229708">
    <property type="component" value="Unassembled WGS sequence"/>
</dbReference>
<evidence type="ECO:0008006" key="4">
    <source>
        <dbReference type="Google" id="ProtNLM"/>
    </source>
</evidence>
<gene>
    <name evidence="2" type="ORF">COZ39_02180</name>
</gene>
<feature type="transmembrane region" description="Helical" evidence="1">
    <location>
        <begin position="222"/>
        <end position="244"/>
    </location>
</feature>
<feature type="transmembrane region" description="Helical" evidence="1">
    <location>
        <begin position="90"/>
        <end position="108"/>
    </location>
</feature>
<keyword evidence="1" id="KW-1133">Transmembrane helix</keyword>
<evidence type="ECO:0000313" key="3">
    <source>
        <dbReference type="Proteomes" id="UP000229708"/>
    </source>
</evidence>
<name>A0A2M7LZR5_9BACT</name>
<keyword evidence="1" id="KW-0472">Membrane</keyword>
<feature type="transmembrane region" description="Helical" evidence="1">
    <location>
        <begin position="182"/>
        <end position="202"/>
    </location>
</feature>
<feature type="transmembrane region" description="Helical" evidence="1">
    <location>
        <begin position="384"/>
        <end position="403"/>
    </location>
</feature>
<feature type="transmembrane region" description="Helical" evidence="1">
    <location>
        <begin position="415"/>
        <end position="436"/>
    </location>
</feature>
<dbReference type="AlphaFoldDB" id="A0A2M7LZR5"/>
<evidence type="ECO:0000313" key="2">
    <source>
        <dbReference type="EMBL" id="PIX73574.1"/>
    </source>
</evidence>
<sequence>MTFCFAVTIINGDQHYLTGSSLKFARNWYQNKPWNIAFGMIEQPRSIEYEVLQKREPYVSYPPGSVLPNYLISQIFQKEPTVSMVMGFNLFSHITTALLLTYIAYFLLHKESKSKLLPYSLSWIPGTVFLLLPGVLFWQQNVYFADQAVILPYVLTMFIEIVRDYGNNKRVIKILNTFQTIVIIYGSTTDYLFFFLLCNLFIKRLIHDNRIKSIKSFLIISIKFWWPTILVYSLFFIQVWHLGALIKLKGKFFQRTGMELAEKKIGLKFFEMFWLQHIFNAYGKQAFWLIWISLFSPVAWIITYAVYIKNKITKNESKNILRIIIYSFTLTIPFFTQIYLLPEHSYMHDFSALKFSLIISLVPFIIIPVQIIQISRLKTLQKSIKSVIQIYFVSLIILILFFVKYLSMHTNQEDFTLLLNSFLLSFPIFILVFLLSNQIKINKKIIVFSIIIYTILFLYKAFPQYKAFFGKSDSNYENIGNAIRKCVKYDDILISPIYNAPSNPPQMLAFTMKPIHKITSFKQIKKIVSAIPKPYNLVAIFPQNPKAQFKNWLEFKVSERICEGNYYIILDKRIIQ</sequence>
<keyword evidence="1" id="KW-0812">Transmembrane</keyword>
<dbReference type="EMBL" id="PFJI01000095">
    <property type="protein sequence ID" value="PIX73574.1"/>
    <property type="molecule type" value="Genomic_DNA"/>
</dbReference>
<organism evidence="2 3">
    <name type="scientific">Candidatus Roizmanbacteria bacterium CG_4_10_14_3_um_filter_33_21</name>
    <dbReference type="NCBI Taxonomy" id="1974830"/>
    <lineage>
        <taxon>Bacteria</taxon>
        <taxon>Candidatus Roizmaniibacteriota</taxon>
    </lineage>
</organism>
<comment type="caution">
    <text evidence="2">The sequence shown here is derived from an EMBL/GenBank/DDBJ whole genome shotgun (WGS) entry which is preliminary data.</text>
</comment>
<feature type="transmembrane region" description="Helical" evidence="1">
    <location>
        <begin position="320"/>
        <end position="340"/>
    </location>
</feature>
<feature type="transmembrane region" description="Helical" evidence="1">
    <location>
        <begin position="120"/>
        <end position="138"/>
    </location>
</feature>
<reference evidence="3" key="1">
    <citation type="submission" date="2017-09" db="EMBL/GenBank/DDBJ databases">
        <title>Depth-based differentiation of microbial function through sediment-hosted aquifers and enrichment of novel symbionts in the deep terrestrial subsurface.</title>
        <authorList>
            <person name="Probst A.J."/>
            <person name="Ladd B."/>
            <person name="Jarett J.K."/>
            <person name="Geller-Mcgrath D.E."/>
            <person name="Sieber C.M.K."/>
            <person name="Emerson J.B."/>
            <person name="Anantharaman K."/>
            <person name="Thomas B.C."/>
            <person name="Malmstrom R."/>
            <person name="Stieglmeier M."/>
            <person name="Klingl A."/>
            <person name="Woyke T."/>
            <person name="Ryan C.M."/>
            <person name="Banfield J.F."/>
        </authorList>
    </citation>
    <scope>NUCLEOTIDE SEQUENCE [LARGE SCALE GENOMIC DNA]</scope>
</reference>
<feature type="transmembrane region" description="Helical" evidence="1">
    <location>
        <begin position="288"/>
        <end position="308"/>
    </location>
</feature>
<feature type="transmembrane region" description="Helical" evidence="1">
    <location>
        <begin position="445"/>
        <end position="462"/>
    </location>
</feature>
<proteinExistence type="predicted"/>
<feature type="transmembrane region" description="Helical" evidence="1">
    <location>
        <begin position="352"/>
        <end position="372"/>
    </location>
</feature>
<evidence type="ECO:0000256" key="1">
    <source>
        <dbReference type="SAM" id="Phobius"/>
    </source>
</evidence>
<accession>A0A2M7LZR5</accession>